<organism evidence="1 2">
    <name type="scientific">Corynebacterium sphenisci DSM 44792</name>
    <dbReference type="NCBI Taxonomy" id="1437874"/>
    <lineage>
        <taxon>Bacteria</taxon>
        <taxon>Bacillati</taxon>
        <taxon>Actinomycetota</taxon>
        <taxon>Actinomycetes</taxon>
        <taxon>Mycobacteriales</taxon>
        <taxon>Corynebacteriaceae</taxon>
        <taxon>Corynebacterium</taxon>
    </lineage>
</organism>
<dbReference type="Proteomes" id="UP000185469">
    <property type="component" value="Chromosome"/>
</dbReference>
<proteinExistence type="predicted"/>
<dbReference type="STRING" id="1437874.CSPHI_06550"/>
<accession>A0A1L7CY95</accession>
<gene>
    <name evidence="1" type="ORF">CSPHI_06550</name>
</gene>
<dbReference type="RefSeq" id="WP_075692001.1">
    <property type="nucleotide sequence ID" value="NZ_CP009248.1"/>
</dbReference>
<evidence type="ECO:0000313" key="2">
    <source>
        <dbReference type="Proteomes" id="UP000185469"/>
    </source>
</evidence>
<dbReference type="AlphaFoldDB" id="A0A1L7CY95"/>
<reference evidence="1 2" key="1">
    <citation type="submission" date="2014-08" db="EMBL/GenBank/DDBJ databases">
        <title>Complete genome sequence of Corynebacterium sphenisci CECT 5990(T) (=DSM 44792(T)), isolated from healthy wild penguins.</title>
        <authorList>
            <person name="Ruckert C."/>
            <person name="Albersmeier A."/>
            <person name="Winkler A."/>
            <person name="Kalinowski J."/>
        </authorList>
    </citation>
    <scope>NUCLEOTIDE SEQUENCE [LARGE SCALE GENOMIC DNA]</scope>
    <source>
        <strain evidence="1 2">DSM 44792</strain>
    </source>
</reference>
<evidence type="ECO:0000313" key="1">
    <source>
        <dbReference type="EMBL" id="APT90761.1"/>
    </source>
</evidence>
<dbReference type="KEGG" id="csph:CSPHI_06550"/>
<keyword evidence="2" id="KW-1185">Reference proteome</keyword>
<name>A0A1L7CY95_9CORY</name>
<sequence length="272" mass="27733">METRELARVWHPAQHCALWLGAWATGHAGWDHVLAALTALTGRQGVALVDAVVPEVVDLSGDPGAAGLLRLVRAVAGDRPRGLAEEPVVRLVLSGPGDAPALPADAPVAAEARAAGAAVVLADAAPGWRHVLVPARARGGVAWRWHSIEGPLPEPAHLSPGEADLLLAEATREAAAAIAARCPGGVAAGADPALTVGRLDDHLDLAETPAALPRRAAGLLARADRVAAILAGARAAAGAAADPELARLHRPVRLARMAAVDYAVRTWQDAAG</sequence>
<dbReference type="EMBL" id="CP009248">
    <property type="protein sequence ID" value="APT90761.1"/>
    <property type="molecule type" value="Genomic_DNA"/>
</dbReference>
<protein>
    <submittedName>
        <fullName evidence="1">Uncharacterized protein</fullName>
    </submittedName>
</protein>
<dbReference type="OrthoDB" id="4420946at2"/>